<gene>
    <name evidence="1" type="ORF">KUCAC02_029138</name>
</gene>
<evidence type="ECO:0000313" key="1">
    <source>
        <dbReference type="EMBL" id="KAI4821196.1"/>
    </source>
</evidence>
<accession>A0ACB9X5R3</accession>
<comment type="caution">
    <text evidence="1">The sequence shown here is derived from an EMBL/GenBank/DDBJ whole genome shotgun (WGS) entry which is preliminary data.</text>
</comment>
<keyword evidence="2" id="KW-1185">Reference proteome</keyword>
<dbReference type="EMBL" id="CM043793">
    <property type="protein sequence ID" value="KAI4821196.1"/>
    <property type="molecule type" value="Genomic_DNA"/>
</dbReference>
<reference evidence="1" key="1">
    <citation type="submission" date="2022-05" db="EMBL/GenBank/DDBJ databases">
        <title>Chromosome-level genome of Chaenocephalus aceratus.</title>
        <authorList>
            <person name="Park H."/>
        </authorList>
    </citation>
    <scope>NUCLEOTIDE SEQUENCE</scope>
    <source>
        <strain evidence="1">KU_202001</strain>
    </source>
</reference>
<proteinExistence type="predicted"/>
<dbReference type="Proteomes" id="UP001057452">
    <property type="component" value="Chromosome 9"/>
</dbReference>
<protein>
    <submittedName>
        <fullName evidence="1">Uncharacterized protein</fullName>
    </submittedName>
</protein>
<sequence length="538" mass="58876">MLGFRCGGKVYVLLVLCIGPLACLLLPSPCPPGCCCPGFLVLCESLGLRSLPRSVPLSTAALSVARNQLCNVDHLLRPFSGLQELSLSHNLLPRFPRGLPPSLESLLLQENRITFITSGALRQLGNLTRLDLEDNRISAIQPGAFLGLPRLQVLILKGNKLTSLPLNLPPSLTHLDVSANCISVLDLPSLSALVNLQVLKINSNCLRSVPESAFDGLPRLRSVDLTNNLWVCECDILYLYRWLLRGRVRMATDLVCSEPVHLADRLLLDLSVMAICPRVLKPNERTQQLDLSSALETVKPNERTQQLDLSSALETVKPNERTQQLDRSSALETVKPNERTQQLDLSSALQTVKLNERTQQLDLSSALETVKPMGPSPSEPKQYLGIVSELISEETTDGLLSKDAHKTRVTLDHYSLETLTYEECLSLNKTQPSSSPDLKTTSVPAEEQKSRDNITSGSPHVNTTPAEGTRSLLSTHRDAPRPTLDPRALTQRDSVLVVSLLAVLCVLVALLMLVVLLVLKKVLLRHQQVAPLNVGSGG</sequence>
<evidence type="ECO:0000313" key="2">
    <source>
        <dbReference type="Proteomes" id="UP001057452"/>
    </source>
</evidence>
<organism evidence="1 2">
    <name type="scientific">Chaenocephalus aceratus</name>
    <name type="common">Blackfin icefish</name>
    <name type="synonym">Chaenichthys aceratus</name>
    <dbReference type="NCBI Taxonomy" id="36190"/>
    <lineage>
        <taxon>Eukaryota</taxon>
        <taxon>Metazoa</taxon>
        <taxon>Chordata</taxon>
        <taxon>Craniata</taxon>
        <taxon>Vertebrata</taxon>
        <taxon>Euteleostomi</taxon>
        <taxon>Actinopterygii</taxon>
        <taxon>Neopterygii</taxon>
        <taxon>Teleostei</taxon>
        <taxon>Neoteleostei</taxon>
        <taxon>Acanthomorphata</taxon>
        <taxon>Eupercaria</taxon>
        <taxon>Perciformes</taxon>
        <taxon>Notothenioidei</taxon>
        <taxon>Channichthyidae</taxon>
        <taxon>Chaenocephalus</taxon>
    </lineage>
</organism>
<name>A0ACB9X5R3_CHAAC</name>